<dbReference type="OrthoDB" id="10323887at2759"/>
<name>A0A4P9Y2H5_9FUNG</name>
<organism evidence="2 3">
    <name type="scientific">Piptocephalis cylindrospora</name>
    <dbReference type="NCBI Taxonomy" id="1907219"/>
    <lineage>
        <taxon>Eukaryota</taxon>
        <taxon>Fungi</taxon>
        <taxon>Fungi incertae sedis</taxon>
        <taxon>Zoopagomycota</taxon>
        <taxon>Zoopagomycotina</taxon>
        <taxon>Zoopagomycetes</taxon>
        <taxon>Zoopagales</taxon>
        <taxon>Piptocephalidaceae</taxon>
        <taxon>Piptocephalis</taxon>
    </lineage>
</organism>
<reference evidence="3" key="1">
    <citation type="journal article" date="2018" name="Nat. Microbiol.">
        <title>Leveraging single-cell genomics to expand the fungal tree of life.</title>
        <authorList>
            <person name="Ahrendt S.R."/>
            <person name="Quandt C.A."/>
            <person name="Ciobanu D."/>
            <person name="Clum A."/>
            <person name="Salamov A."/>
            <person name="Andreopoulos B."/>
            <person name="Cheng J.F."/>
            <person name="Woyke T."/>
            <person name="Pelin A."/>
            <person name="Henrissat B."/>
            <person name="Reynolds N.K."/>
            <person name="Benny G.L."/>
            <person name="Smith M.E."/>
            <person name="James T.Y."/>
            <person name="Grigoriev I.V."/>
        </authorList>
    </citation>
    <scope>NUCLEOTIDE SEQUENCE [LARGE SCALE GENOMIC DNA]</scope>
</reference>
<sequence>MTVDSIPNEPDNAFIEFLNRAIIDEGVEKAKPHLQEEIEEALTHIKRELTDLLPQRARGVVADIIGLDDDEMQSRGMGEEGSTDRGIFSDFSKEKLMAKIEKRKDDVFRPIRERIQEILERVAEAVQHTVHSATQYTANEASDVMARSVKEALRQWDEGFRDDPLEEGPRDRSINPDLANEGSHTFMGYAPGGGDAPMPPAGVYPGMDLSRGERPSDVPDNIFEALSTRLLGSRTVQKIQDLAERTDAIRWISLHVERIIQRTLQLVHPLMSKYIAQETSGVSTAIVGSFRGHIERVMEEGSTSSKKHWWDGIIDKIQEMDAKGKFEELEARFARHVQDIVGWVLRKLQDVVMWLTERKLRIELDKLPGVRVIEPVV</sequence>
<feature type="region of interest" description="Disordered" evidence="1">
    <location>
        <begin position="158"/>
        <end position="198"/>
    </location>
</feature>
<dbReference type="Proteomes" id="UP000267251">
    <property type="component" value="Unassembled WGS sequence"/>
</dbReference>
<evidence type="ECO:0000313" key="2">
    <source>
        <dbReference type="EMBL" id="RKP13037.1"/>
    </source>
</evidence>
<evidence type="ECO:0000313" key="3">
    <source>
        <dbReference type="Proteomes" id="UP000267251"/>
    </source>
</evidence>
<accession>A0A4P9Y2H5</accession>
<dbReference type="EMBL" id="KZ988126">
    <property type="protein sequence ID" value="RKP13037.1"/>
    <property type="molecule type" value="Genomic_DNA"/>
</dbReference>
<gene>
    <name evidence="2" type="ORF">BJ684DRAFT_20450</name>
</gene>
<keyword evidence="3" id="KW-1185">Reference proteome</keyword>
<feature type="compositionally biased region" description="Basic and acidic residues" evidence="1">
    <location>
        <begin position="158"/>
        <end position="174"/>
    </location>
</feature>
<protein>
    <submittedName>
        <fullName evidence="2">Uncharacterized protein</fullName>
    </submittedName>
</protein>
<evidence type="ECO:0000256" key="1">
    <source>
        <dbReference type="SAM" id="MobiDB-lite"/>
    </source>
</evidence>
<proteinExistence type="predicted"/>
<dbReference type="AlphaFoldDB" id="A0A4P9Y2H5"/>